<gene>
    <name evidence="1" type="ORF">GCM10009726_22720</name>
</gene>
<proteinExistence type="predicted"/>
<reference evidence="1 2" key="1">
    <citation type="journal article" date="2019" name="Int. J. Syst. Evol. Microbiol.">
        <title>The Global Catalogue of Microorganisms (GCM) 10K type strain sequencing project: providing services to taxonomists for standard genome sequencing and annotation.</title>
        <authorList>
            <consortium name="The Broad Institute Genomics Platform"/>
            <consortium name="The Broad Institute Genome Sequencing Center for Infectious Disease"/>
            <person name="Wu L."/>
            <person name="Ma J."/>
        </authorList>
    </citation>
    <scope>NUCLEOTIDE SEQUENCE [LARGE SCALE GENOMIC DNA]</scope>
    <source>
        <strain evidence="1 2">JCM 13813</strain>
    </source>
</reference>
<evidence type="ECO:0000313" key="2">
    <source>
        <dbReference type="Proteomes" id="UP001501161"/>
    </source>
</evidence>
<accession>A0ABN2XCA8</accession>
<dbReference type="EMBL" id="BAAAMQ010000011">
    <property type="protein sequence ID" value="GAA2108434.1"/>
    <property type="molecule type" value="Genomic_DNA"/>
</dbReference>
<sequence length="41" mass="4985">MLGTELNVACVLWNRDDIVEQENLRLEKKERRELRRREESG</sequence>
<name>A0ABN2XCA8_9ACTN</name>
<dbReference type="Proteomes" id="UP001501161">
    <property type="component" value="Unassembled WGS sequence"/>
</dbReference>
<evidence type="ECO:0000313" key="1">
    <source>
        <dbReference type="EMBL" id="GAA2108434.1"/>
    </source>
</evidence>
<keyword evidence="2" id="KW-1185">Reference proteome</keyword>
<comment type="caution">
    <text evidence="1">The sequence shown here is derived from an EMBL/GenBank/DDBJ whole genome shotgun (WGS) entry which is preliminary data.</text>
</comment>
<organism evidence="1 2">
    <name type="scientific">Nocardioides furvisabuli</name>
    <dbReference type="NCBI Taxonomy" id="375542"/>
    <lineage>
        <taxon>Bacteria</taxon>
        <taxon>Bacillati</taxon>
        <taxon>Actinomycetota</taxon>
        <taxon>Actinomycetes</taxon>
        <taxon>Propionibacteriales</taxon>
        <taxon>Nocardioidaceae</taxon>
        <taxon>Nocardioides</taxon>
    </lineage>
</organism>
<protein>
    <submittedName>
        <fullName evidence="1">Uncharacterized protein</fullName>
    </submittedName>
</protein>